<dbReference type="WBParaSite" id="PgR020_g021_t04">
    <property type="protein sequence ID" value="PgR020_g021_t04"/>
    <property type="gene ID" value="PgR020_g021"/>
</dbReference>
<accession>A0A915AY62</accession>
<dbReference type="InterPro" id="IPR002110">
    <property type="entry name" value="Ankyrin_rpt"/>
</dbReference>
<feature type="domain" description="Pre-SET" evidence="7">
    <location>
        <begin position="527"/>
        <end position="590"/>
    </location>
</feature>
<dbReference type="SMART" id="SM00317">
    <property type="entry name" value="SET"/>
    <property type="match status" value="1"/>
</dbReference>
<dbReference type="PANTHER" id="PTHR46307:SF4">
    <property type="entry name" value="G9A, ISOFORM B"/>
    <property type="match status" value="1"/>
</dbReference>
<evidence type="ECO:0000313" key="9">
    <source>
        <dbReference type="WBParaSite" id="PgR020_g021_t04"/>
    </source>
</evidence>
<evidence type="ECO:0000256" key="3">
    <source>
        <dbReference type="ARBA" id="ARBA00022603"/>
    </source>
</evidence>
<keyword evidence="3" id="KW-0489">Methyltransferase</keyword>
<dbReference type="GO" id="GO:0005634">
    <property type="term" value="C:nucleus"/>
    <property type="evidence" value="ECO:0007669"/>
    <property type="project" value="InterPro"/>
</dbReference>
<dbReference type="Gene3D" id="1.25.40.20">
    <property type="entry name" value="Ankyrin repeat-containing domain"/>
    <property type="match status" value="1"/>
</dbReference>
<dbReference type="Pfam" id="PF00856">
    <property type="entry name" value="SET"/>
    <property type="match status" value="1"/>
</dbReference>
<protein>
    <submittedName>
        <fullName evidence="9">SET domain-containing protein</fullName>
    </submittedName>
</protein>
<dbReference type="GO" id="GO:0016279">
    <property type="term" value="F:protein-lysine N-methyltransferase activity"/>
    <property type="evidence" value="ECO:0007669"/>
    <property type="project" value="InterPro"/>
</dbReference>
<dbReference type="PANTHER" id="PTHR46307">
    <property type="entry name" value="G9A, ISOFORM B"/>
    <property type="match status" value="1"/>
</dbReference>
<dbReference type="GO" id="GO:0032259">
    <property type="term" value="P:methylation"/>
    <property type="evidence" value="ECO:0007669"/>
    <property type="project" value="UniProtKB-KW"/>
</dbReference>
<keyword evidence="4" id="KW-0949">S-adenosyl-L-methionine</keyword>
<proteinExistence type="predicted"/>
<keyword evidence="2" id="KW-0158">Chromosome</keyword>
<dbReference type="PROSITE" id="PS00652">
    <property type="entry name" value="TNFR_NGFR_1"/>
    <property type="match status" value="1"/>
</dbReference>
<dbReference type="InterPro" id="IPR036770">
    <property type="entry name" value="Ankyrin_rpt-contain_sf"/>
</dbReference>
<feature type="repeat" description="ANK" evidence="5">
    <location>
        <begin position="414"/>
        <end position="442"/>
    </location>
</feature>
<keyword evidence="5" id="KW-0040">ANK repeat</keyword>
<reference evidence="9" key="1">
    <citation type="submission" date="2022-11" db="UniProtKB">
        <authorList>
            <consortium name="WormBaseParasite"/>
        </authorList>
    </citation>
    <scope>IDENTIFICATION</scope>
</reference>
<organism evidence="8 9">
    <name type="scientific">Parascaris univalens</name>
    <name type="common">Nematode worm</name>
    <dbReference type="NCBI Taxonomy" id="6257"/>
    <lineage>
        <taxon>Eukaryota</taxon>
        <taxon>Metazoa</taxon>
        <taxon>Ecdysozoa</taxon>
        <taxon>Nematoda</taxon>
        <taxon>Chromadorea</taxon>
        <taxon>Rhabditida</taxon>
        <taxon>Spirurina</taxon>
        <taxon>Ascaridomorpha</taxon>
        <taxon>Ascaridoidea</taxon>
        <taxon>Ascarididae</taxon>
        <taxon>Parascaris</taxon>
    </lineage>
</organism>
<evidence type="ECO:0000256" key="1">
    <source>
        <dbReference type="ARBA" id="ARBA00004286"/>
    </source>
</evidence>
<dbReference type="GO" id="GO:0002039">
    <property type="term" value="F:p53 binding"/>
    <property type="evidence" value="ECO:0007669"/>
    <property type="project" value="InterPro"/>
</dbReference>
<evidence type="ECO:0000256" key="2">
    <source>
        <dbReference type="ARBA" id="ARBA00022454"/>
    </source>
</evidence>
<evidence type="ECO:0000259" key="6">
    <source>
        <dbReference type="PROSITE" id="PS50280"/>
    </source>
</evidence>
<evidence type="ECO:0000313" key="8">
    <source>
        <dbReference type="Proteomes" id="UP000887569"/>
    </source>
</evidence>
<comment type="subcellular location">
    <subcellularLocation>
        <location evidence="1">Chromosome</location>
    </subcellularLocation>
</comment>
<dbReference type="GO" id="GO:0008270">
    <property type="term" value="F:zinc ion binding"/>
    <property type="evidence" value="ECO:0007669"/>
    <property type="project" value="InterPro"/>
</dbReference>
<dbReference type="InterPro" id="IPR007728">
    <property type="entry name" value="Pre-SET_dom"/>
</dbReference>
<dbReference type="Gene3D" id="2.170.270.10">
    <property type="entry name" value="SET domain"/>
    <property type="match status" value="1"/>
</dbReference>
<dbReference type="PROSITE" id="PS50088">
    <property type="entry name" value="ANK_REPEAT"/>
    <property type="match status" value="1"/>
</dbReference>
<evidence type="ECO:0000256" key="4">
    <source>
        <dbReference type="ARBA" id="ARBA00022691"/>
    </source>
</evidence>
<dbReference type="PROSITE" id="PS50280">
    <property type="entry name" value="SET"/>
    <property type="match status" value="1"/>
</dbReference>
<dbReference type="SUPFAM" id="SSF82199">
    <property type="entry name" value="SET domain"/>
    <property type="match status" value="1"/>
</dbReference>
<evidence type="ECO:0000256" key="5">
    <source>
        <dbReference type="PROSITE-ProRule" id="PRU00023"/>
    </source>
</evidence>
<keyword evidence="8" id="KW-1185">Reference proteome</keyword>
<feature type="domain" description="SET" evidence="6">
    <location>
        <begin position="593"/>
        <end position="709"/>
    </location>
</feature>
<name>A0A915AY62_PARUN</name>
<dbReference type="InterPro" id="IPR001368">
    <property type="entry name" value="TNFR/NGFR_Cys_rich_reg"/>
</dbReference>
<keyword evidence="3" id="KW-0808">Transferase</keyword>
<dbReference type="SMART" id="SM00248">
    <property type="entry name" value="ANK"/>
    <property type="match status" value="3"/>
</dbReference>
<dbReference type="GO" id="GO:0042054">
    <property type="term" value="F:histone methyltransferase activity"/>
    <property type="evidence" value="ECO:0007669"/>
    <property type="project" value="InterPro"/>
</dbReference>
<dbReference type="InterPro" id="IPR043550">
    <property type="entry name" value="EHMT1/EHMT2"/>
</dbReference>
<dbReference type="Pfam" id="PF12796">
    <property type="entry name" value="Ank_2"/>
    <property type="match status" value="1"/>
</dbReference>
<dbReference type="GO" id="GO:0005694">
    <property type="term" value="C:chromosome"/>
    <property type="evidence" value="ECO:0007669"/>
    <property type="project" value="UniProtKB-SubCell"/>
</dbReference>
<dbReference type="PROSITE" id="PS50297">
    <property type="entry name" value="ANK_REP_REGION"/>
    <property type="match status" value="1"/>
</dbReference>
<dbReference type="InterPro" id="IPR046341">
    <property type="entry name" value="SET_dom_sf"/>
</dbReference>
<dbReference type="Proteomes" id="UP000887569">
    <property type="component" value="Unplaced"/>
</dbReference>
<dbReference type="AlphaFoldDB" id="A0A915AY62"/>
<dbReference type="SUPFAM" id="SSF48403">
    <property type="entry name" value="Ankyrin repeat"/>
    <property type="match status" value="1"/>
</dbReference>
<evidence type="ECO:0000259" key="7">
    <source>
        <dbReference type="PROSITE" id="PS50867"/>
    </source>
</evidence>
<dbReference type="PROSITE" id="PS50867">
    <property type="entry name" value="PRE_SET"/>
    <property type="match status" value="1"/>
</dbReference>
<sequence length="745" mass="83826">MEMDNEVDAIDGTSEYSDISGEIVLLPSSPESSDSESVGPPCKCTFFVQQPDLSSNVFYPCLAQDNKYGVVYRCSQRAEVVLLNGVEEKVYCERHAAMFRDHRQCQYCRAFCIQGNFIVCKECGWYHWTDSACARVMHSSCSHCSSSAPPVYQWNFHPEESELFNRLSSIVFDYNTGSQLNLLSLCDGKSKQRLLDTLESATSEDTKMSTFESISEAIARGDSHSLLLYILFNVLLEGNSSVREIQEAIGEAIRRDDSLSLLILLQFVDIRPSFASVAIAVQHGNARAVSVLLHHGAPLRAANEEDGTTDLLNDSLQMGKWDVAEEILKFIGGNEDYIGGTNDTLIKEAIDSRSIDRLKLLMRYRANVCVKDERGESVLHHLARCRDRSILQMAKVICNSGCVTSFFLDATNNSGQTAVSIACEANNWDMLKLLLEYGASPDGIPIDMKTPPALQSLIERFRAEFQLKKLIPDTRVYVTRDLTMGKERYPITVENDVGDGAVLDEDFEYASTVLDLDVFRCRIDFSLACCCVDNCQSHCPCVSRCVYDSSGRLTDKVREMAERQELGVVLECNASCFCSSQCPSRVAQSGVRSHLEVYRSRRYGWAVRSTVPIQKGEFISEYTGELISGEEADKREDDTYLFEIVDDAASYCIDAKRRGNVSRFINHSCEANLMVVRVVWDANVRHFPHICFFAKKNISRGEELTIDYGKQWWDVKLMKFLCQCGSKRCKYGEEARAKLLQENCT</sequence>
<dbReference type="InterPro" id="IPR001214">
    <property type="entry name" value="SET_dom"/>
</dbReference>